<dbReference type="Proteomes" id="UP000026922">
    <property type="component" value="Unassembled WGS sequence"/>
</dbReference>
<keyword evidence="1" id="KW-0732">Signal</keyword>
<sequence precursor="true">MKKCFKLMVAFLLAGSTVKATEENKNCSMFQSGIGVTFGLGVSKAGVKAQEADSELMEDLVCEKIEGIRLLTAGRRFNSIRSLDLFLENESRDFVDFSSSSEIKNRSGFSWNLGVLAQKKMGAYTVGVRWIFGSNGSSARIKYDTVNPFQMVLNQGGVRALINGVDISVPENSTVFVLKNKWCTSFIFEFGYLITNRMQIFAGPGLYIQKQKLCCINDSGKSSGGLSKTICGPMVALGARYALTQRISVGMEYQHHFSKKTNWNRISEILPSRFEALGTPSLRTSNNLFLITMTYMFGAK</sequence>
<keyword evidence="3" id="KW-1185">Reference proteome</keyword>
<dbReference type="EMBL" id="ARPM03000164">
    <property type="protein sequence ID" value="ETZ04642.1"/>
    <property type="molecule type" value="Genomic_DNA"/>
</dbReference>
<name>A0A061JH91_9PROT</name>
<comment type="caution">
    <text evidence="2">The sequence shown here is derived from an EMBL/GenBank/DDBJ whole genome shotgun (WGS) entry which is preliminary data.</text>
</comment>
<dbReference type="InterPro" id="IPR011250">
    <property type="entry name" value="OMP/PagP_B-barrel"/>
</dbReference>
<proteinExistence type="predicted"/>
<evidence type="ECO:0000256" key="1">
    <source>
        <dbReference type="SAM" id="SignalP"/>
    </source>
</evidence>
<accession>A0A061JH91</accession>
<organism evidence="2 3">
    <name type="scientific">Holospora undulata HU1</name>
    <dbReference type="NCBI Taxonomy" id="1321371"/>
    <lineage>
        <taxon>Bacteria</taxon>
        <taxon>Pseudomonadati</taxon>
        <taxon>Pseudomonadota</taxon>
        <taxon>Alphaproteobacteria</taxon>
        <taxon>Holosporales</taxon>
        <taxon>Holosporaceae</taxon>
        <taxon>Holospora</taxon>
    </lineage>
</organism>
<feature type="chain" id="PRO_5001601932" description="Outer membrane protein beta-barrel domain-containing protein" evidence="1">
    <location>
        <begin position="21"/>
        <end position="300"/>
    </location>
</feature>
<dbReference type="AlphaFoldDB" id="A0A061JH91"/>
<evidence type="ECO:0000313" key="2">
    <source>
        <dbReference type="EMBL" id="ETZ04642.1"/>
    </source>
</evidence>
<dbReference type="SUPFAM" id="SSF56925">
    <property type="entry name" value="OMPA-like"/>
    <property type="match status" value="1"/>
</dbReference>
<evidence type="ECO:0000313" key="3">
    <source>
        <dbReference type="Proteomes" id="UP000026922"/>
    </source>
</evidence>
<protein>
    <recommendedName>
        <fullName evidence="4">Outer membrane protein beta-barrel domain-containing protein</fullName>
    </recommendedName>
</protein>
<feature type="signal peptide" evidence="1">
    <location>
        <begin position="1"/>
        <end position="20"/>
    </location>
</feature>
<dbReference type="RefSeq" id="WP_023492208.1">
    <property type="nucleotide sequence ID" value="NZ_ARPM03000164.1"/>
</dbReference>
<dbReference type="Gene3D" id="2.40.160.20">
    <property type="match status" value="1"/>
</dbReference>
<evidence type="ECO:0008006" key="4">
    <source>
        <dbReference type="Google" id="ProtNLM"/>
    </source>
</evidence>
<gene>
    <name evidence="2" type="ORF">K737_300936</name>
</gene>
<reference evidence="2 3" key="1">
    <citation type="journal article" date="2013" name="Genome Announc.">
        <title>Draft Genome Sequence of Holospora undulata Strain HU1, a Micronucleus-Specific Symbiont of the Ciliate Paramecium caudatum.</title>
        <authorList>
            <person name="Dohra H."/>
            <person name="Suzuki H."/>
            <person name="Suzuki T."/>
            <person name="Tanaka K."/>
            <person name="Fujishima M."/>
        </authorList>
    </citation>
    <scope>NUCLEOTIDE SEQUENCE [LARGE SCALE GENOMIC DNA]</scope>
    <source>
        <strain evidence="2 3">HU1</strain>
    </source>
</reference>